<evidence type="ECO:0000313" key="2">
    <source>
        <dbReference type="EMBL" id="KAF7323344.1"/>
    </source>
</evidence>
<accession>A0A8H6TUP0</accession>
<sequence length="318" mass="35734">MPLSLDLVITIPLRARHDPSMYSLAPRKLEWAWGLPCGSLESHIQSFDDPLVESLLADDKSVLAIRPDLSRAFTRKQDPYLQEDQLNDIHELYGGQKTFQYVVLHADPACTDIPLYVVSSTIPPHLTLGRSSAKLHANHYVTPYEISEAAQSIAELPRTFSPSRDVPVPLALSLSSMQYNYNVWIHSTPPPWFIDGLPKPPAENKSTPPVKMFLDDERSSASSSRSSRCTASEPRAIPEKGTNKKSKTRDYRPNKRMRRWLGNLPLAEADADADVAFILDDGQDQAEKTFEEQSVAAASLALDQPDYLRVLLKRKRMR</sequence>
<evidence type="ECO:0000256" key="1">
    <source>
        <dbReference type="SAM" id="MobiDB-lite"/>
    </source>
</evidence>
<gene>
    <name evidence="2" type="ORF">HMN09_00115300</name>
</gene>
<proteinExistence type="predicted"/>
<keyword evidence="3" id="KW-1185">Reference proteome</keyword>
<dbReference type="OrthoDB" id="3062982at2759"/>
<feature type="region of interest" description="Disordered" evidence="1">
    <location>
        <begin position="196"/>
        <end position="255"/>
    </location>
</feature>
<comment type="caution">
    <text evidence="2">The sequence shown here is derived from an EMBL/GenBank/DDBJ whole genome shotgun (WGS) entry which is preliminary data.</text>
</comment>
<reference evidence="2" key="1">
    <citation type="submission" date="2020-05" db="EMBL/GenBank/DDBJ databases">
        <title>Mycena genomes resolve the evolution of fungal bioluminescence.</title>
        <authorList>
            <person name="Tsai I.J."/>
        </authorList>
    </citation>
    <scope>NUCLEOTIDE SEQUENCE</scope>
    <source>
        <strain evidence="2">110903Hualien_Pintung</strain>
    </source>
</reference>
<dbReference type="Proteomes" id="UP000613580">
    <property type="component" value="Unassembled WGS sequence"/>
</dbReference>
<dbReference type="EMBL" id="JACAZE010000001">
    <property type="protein sequence ID" value="KAF7323344.1"/>
    <property type="molecule type" value="Genomic_DNA"/>
</dbReference>
<name>A0A8H6TUP0_MYCCL</name>
<evidence type="ECO:0000313" key="3">
    <source>
        <dbReference type="Proteomes" id="UP000613580"/>
    </source>
</evidence>
<organism evidence="2 3">
    <name type="scientific">Mycena chlorophos</name>
    <name type="common">Agaric fungus</name>
    <name type="synonym">Agaricus chlorophos</name>
    <dbReference type="NCBI Taxonomy" id="658473"/>
    <lineage>
        <taxon>Eukaryota</taxon>
        <taxon>Fungi</taxon>
        <taxon>Dikarya</taxon>
        <taxon>Basidiomycota</taxon>
        <taxon>Agaricomycotina</taxon>
        <taxon>Agaricomycetes</taxon>
        <taxon>Agaricomycetidae</taxon>
        <taxon>Agaricales</taxon>
        <taxon>Marasmiineae</taxon>
        <taxon>Mycenaceae</taxon>
        <taxon>Mycena</taxon>
    </lineage>
</organism>
<dbReference type="AlphaFoldDB" id="A0A8H6TUP0"/>
<protein>
    <submittedName>
        <fullName evidence="2">Uncharacterized protein</fullName>
    </submittedName>
</protein>
<feature type="compositionally biased region" description="Basic and acidic residues" evidence="1">
    <location>
        <begin position="236"/>
        <end position="253"/>
    </location>
</feature>